<dbReference type="AlphaFoldDB" id="A0A9C6THF7"/>
<evidence type="ECO:0000256" key="4">
    <source>
        <dbReference type="SAM" id="MobiDB-lite"/>
    </source>
</evidence>
<dbReference type="KEGG" id="adu:127745483"/>
<feature type="region of interest" description="Disordered" evidence="4">
    <location>
        <begin position="158"/>
        <end position="197"/>
    </location>
</feature>
<accession>A0A9C6THF7</accession>
<protein>
    <submittedName>
        <fullName evidence="7">Uncharacterized protein LOC127745483</fullName>
    </submittedName>
</protein>
<keyword evidence="6" id="KW-1185">Reference proteome</keyword>
<dbReference type="Pfam" id="PF03108">
    <property type="entry name" value="DBD_Tnp_Mut"/>
    <property type="match status" value="1"/>
</dbReference>
<reference evidence="6" key="1">
    <citation type="journal article" date="2016" name="Nat. Genet.">
        <title>The genome sequences of Arachis duranensis and Arachis ipaensis, the diploid ancestors of cultivated peanut.</title>
        <authorList>
            <person name="Bertioli D.J."/>
            <person name="Cannon S.B."/>
            <person name="Froenicke L."/>
            <person name="Huang G."/>
            <person name="Farmer A.D."/>
            <person name="Cannon E.K."/>
            <person name="Liu X."/>
            <person name="Gao D."/>
            <person name="Clevenger J."/>
            <person name="Dash S."/>
            <person name="Ren L."/>
            <person name="Moretzsohn M.C."/>
            <person name="Shirasawa K."/>
            <person name="Huang W."/>
            <person name="Vidigal B."/>
            <person name="Abernathy B."/>
            <person name="Chu Y."/>
            <person name="Niederhuth C.E."/>
            <person name="Umale P."/>
            <person name="Araujo A.C."/>
            <person name="Kozik A."/>
            <person name="Kim K.D."/>
            <person name="Burow M.D."/>
            <person name="Varshney R.K."/>
            <person name="Wang X."/>
            <person name="Zhang X."/>
            <person name="Barkley N."/>
            <person name="Guimaraes P.M."/>
            <person name="Isobe S."/>
            <person name="Guo B."/>
            <person name="Liao B."/>
            <person name="Stalker H.T."/>
            <person name="Schmitz R.J."/>
            <person name="Scheffler B.E."/>
            <person name="Leal-Bertioli S.C."/>
            <person name="Xun X."/>
            <person name="Jackson S.A."/>
            <person name="Michelmore R."/>
            <person name="Ozias-Akins P."/>
        </authorList>
    </citation>
    <scope>NUCLEOTIDE SEQUENCE [LARGE SCALE GENOMIC DNA]</scope>
    <source>
        <strain evidence="6">cv. V14167</strain>
    </source>
</reference>
<evidence type="ECO:0000259" key="5">
    <source>
        <dbReference type="Pfam" id="PF03108"/>
    </source>
</evidence>
<gene>
    <name evidence="7" type="primary">LOC127745483</name>
</gene>
<evidence type="ECO:0000313" key="6">
    <source>
        <dbReference type="Proteomes" id="UP000515211"/>
    </source>
</evidence>
<evidence type="ECO:0000256" key="1">
    <source>
        <dbReference type="ARBA" id="ARBA00022670"/>
    </source>
</evidence>
<proteinExistence type="predicted"/>
<reference evidence="7" key="2">
    <citation type="submission" date="2025-08" db="UniProtKB">
        <authorList>
            <consortium name="RefSeq"/>
        </authorList>
    </citation>
    <scope>IDENTIFICATION</scope>
    <source>
        <tissue evidence="7">Whole plant</tissue>
    </source>
</reference>
<evidence type="ECO:0000313" key="7">
    <source>
        <dbReference type="RefSeq" id="XP_052114201.1"/>
    </source>
</evidence>
<keyword evidence="3" id="KW-0720">Serine protease</keyword>
<evidence type="ECO:0000256" key="3">
    <source>
        <dbReference type="ARBA" id="ARBA00022825"/>
    </source>
</evidence>
<feature type="domain" description="Transposase MuDR plant" evidence="5">
    <location>
        <begin position="232"/>
        <end position="294"/>
    </location>
</feature>
<keyword evidence="1" id="KW-0645">Protease</keyword>
<dbReference type="Proteomes" id="UP000515211">
    <property type="component" value="Chromosome 3"/>
</dbReference>
<dbReference type="InterPro" id="IPR004332">
    <property type="entry name" value="Transposase_MuDR"/>
</dbReference>
<organism evidence="6 7">
    <name type="scientific">Arachis duranensis</name>
    <name type="common">Wild peanut</name>
    <dbReference type="NCBI Taxonomy" id="130453"/>
    <lineage>
        <taxon>Eukaryota</taxon>
        <taxon>Viridiplantae</taxon>
        <taxon>Streptophyta</taxon>
        <taxon>Embryophyta</taxon>
        <taxon>Tracheophyta</taxon>
        <taxon>Spermatophyta</taxon>
        <taxon>Magnoliopsida</taxon>
        <taxon>eudicotyledons</taxon>
        <taxon>Gunneridae</taxon>
        <taxon>Pentapetalae</taxon>
        <taxon>rosids</taxon>
        <taxon>fabids</taxon>
        <taxon>Fabales</taxon>
        <taxon>Fabaceae</taxon>
        <taxon>Papilionoideae</taxon>
        <taxon>50 kb inversion clade</taxon>
        <taxon>dalbergioids sensu lato</taxon>
        <taxon>Dalbergieae</taxon>
        <taxon>Pterocarpus clade</taxon>
        <taxon>Arachis</taxon>
    </lineage>
</organism>
<dbReference type="PROSITE" id="PS00138">
    <property type="entry name" value="SUBTILASE_SER"/>
    <property type="match status" value="1"/>
</dbReference>
<dbReference type="InterPro" id="IPR023828">
    <property type="entry name" value="Peptidase_S8_Ser-AS"/>
</dbReference>
<dbReference type="GeneID" id="127745483"/>
<dbReference type="RefSeq" id="XP_052114201.1">
    <property type="nucleotide sequence ID" value="XM_052258241.1"/>
</dbReference>
<name>A0A9C6THF7_ARADU</name>
<dbReference type="GO" id="GO:0008236">
    <property type="term" value="F:serine-type peptidase activity"/>
    <property type="evidence" value="ECO:0007669"/>
    <property type="project" value="UniProtKB-KW"/>
</dbReference>
<sequence length="316" mass="34761">MEGEKSFVTLVHCSGKIQKSKRHGVKFTDRELLSIFIRSSSTLAEIKLSILRKLDVCGSKWVKKLFHKIPIAVVSTGVRYETFVIGSDEDLQVLFHCRRSFSEVRIPELLAKLEDGVDSSGPLAPNPQSTTVDGTSTSMPVVAAAVLVPDSQHVAAVHAGDDDSDDEPVVIGGDSDDIPSGTPTPHGGSGSRTQQYPPYLSSLNLEAVGQHQNVEPTFAGQGIHDGNALTEFQVGQSFKSKEEAVLSVKDYSIRRGVEYRVIESDNLKYQGRCKEFGNGCTWLIRITLRKWKSTWEVRRYNGPHTCMTTSISSDHK</sequence>
<keyword evidence="2" id="KW-0378">Hydrolase</keyword>
<dbReference type="GO" id="GO:0006508">
    <property type="term" value="P:proteolysis"/>
    <property type="evidence" value="ECO:0007669"/>
    <property type="project" value="UniProtKB-KW"/>
</dbReference>
<evidence type="ECO:0000256" key="2">
    <source>
        <dbReference type="ARBA" id="ARBA00022801"/>
    </source>
</evidence>